<dbReference type="Proteomes" id="UP000070700">
    <property type="component" value="Unassembled WGS sequence"/>
</dbReference>
<dbReference type="InParanoid" id="A0A194XJ80"/>
<reference evidence="1 2" key="1">
    <citation type="submission" date="2015-10" db="EMBL/GenBank/DDBJ databases">
        <title>Full genome of DAOMC 229536 Phialocephala scopiformis, a fungal endophyte of spruce producing the potent anti-insectan compound rugulosin.</title>
        <authorList>
            <consortium name="DOE Joint Genome Institute"/>
            <person name="Walker A.K."/>
            <person name="Frasz S.L."/>
            <person name="Seifert K.A."/>
            <person name="Miller J.D."/>
            <person name="Mondo S.J."/>
            <person name="Labutti K."/>
            <person name="Lipzen A."/>
            <person name="Dockter R."/>
            <person name="Kennedy M."/>
            <person name="Grigoriev I.V."/>
            <person name="Spatafora J.W."/>
        </authorList>
    </citation>
    <scope>NUCLEOTIDE SEQUENCE [LARGE SCALE GENOMIC DNA]</scope>
    <source>
        <strain evidence="1 2">CBS 120377</strain>
    </source>
</reference>
<organism evidence="1 2">
    <name type="scientific">Mollisia scopiformis</name>
    <name type="common">Conifer needle endophyte fungus</name>
    <name type="synonym">Phialocephala scopiformis</name>
    <dbReference type="NCBI Taxonomy" id="149040"/>
    <lineage>
        <taxon>Eukaryota</taxon>
        <taxon>Fungi</taxon>
        <taxon>Dikarya</taxon>
        <taxon>Ascomycota</taxon>
        <taxon>Pezizomycotina</taxon>
        <taxon>Leotiomycetes</taxon>
        <taxon>Helotiales</taxon>
        <taxon>Mollisiaceae</taxon>
        <taxon>Mollisia</taxon>
    </lineage>
</organism>
<dbReference type="RefSeq" id="XP_018074536.1">
    <property type="nucleotide sequence ID" value="XM_018218280.1"/>
</dbReference>
<accession>A0A194XJ80</accession>
<dbReference type="GeneID" id="28828006"/>
<name>A0A194XJ80_MOLSC</name>
<dbReference type="EMBL" id="KQ947410">
    <property type="protein sequence ID" value="KUJ20181.1"/>
    <property type="molecule type" value="Genomic_DNA"/>
</dbReference>
<dbReference type="AlphaFoldDB" id="A0A194XJ80"/>
<evidence type="ECO:0000313" key="1">
    <source>
        <dbReference type="EMBL" id="KUJ20181.1"/>
    </source>
</evidence>
<evidence type="ECO:0000313" key="2">
    <source>
        <dbReference type="Proteomes" id="UP000070700"/>
    </source>
</evidence>
<dbReference type="KEGG" id="psco:LY89DRAFT_716609"/>
<protein>
    <submittedName>
        <fullName evidence="1">Uncharacterized protein</fullName>
    </submittedName>
</protein>
<sequence length="200" mass="21795">MKSVFKLMCLIAGPETLNQRHASRCACIRGLWFCSSSGAGAGAGRTLATNWPMFGEKSIVEIRKLEIKSIMRATSFQDKKPNQETSNSIEFNELLDRDNLAHGNLSSLASLLFPFWASLSTASTATPSSPGSARSARQRQTVGTVGIIMWYPGVAVPVSSSLSLSNLSNLRDPVRDQSVMLMTMTLQVLYRAANMSCDRL</sequence>
<proteinExistence type="predicted"/>
<gene>
    <name evidence="1" type="ORF">LY89DRAFT_716609</name>
</gene>
<keyword evidence="2" id="KW-1185">Reference proteome</keyword>